<proteinExistence type="inferred from homology"/>
<dbReference type="Pfam" id="PF02633">
    <property type="entry name" value="Creatininase"/>
    <property type="match status" value="1"/>
</dbReference>
<dbReference type="PANTHER" id="PTHR35005">
    <property type="entry name" value="3-DEHYDRO-SCYLLO-INOSOSE HYDROLASE"/>
    <property type="match status" value="1"/>
</dbReference>
<organism evidence="6 7">
    <name type="scientific">Liberibacter crescens (strain BT-1)</name>
    <dbReference type="NCBI Taxonomy" id="1215343"/>
    <lineage>
        <taxon>Bacteria</taxon>
        <taxon>Pseudomonadati</taxon>
        <taxon>Pseudomonadota</taxon>
        <taxon>Alphaproteobacteria</taxon>
        <taxon>Hyphomicrobiales</taxon>
        <taxon>Rhizobiaceae</taxon>
        <taxon>Liberibacter</taxon>
    </lineage>
</organism>
<accession>L0EWG6</accession>
<keyword evidence="7" id="KW-1185">Reference proteome</keyword>
<gene>
    <name evidence="6" type="ordered locus">B488_11980</name>
</gene>
<dbReference type="PATRIC" id="fig|1215343.11.peg.1236"/>
<dbReference type="InterPro" id="IPR024087">
    <property type="entry name" value="Creatininase-like_sf"/>
</dbReference>
<keyword evidence="2" id="KW-0479">Metal-binding</keyword>
<keyword evidence="3 6" id="KW-0378">Hydrolase</keyword>
<evidence type="ECO:0000256" key="2">
    <source>
        <dbReference type="ARBA" id="ARBA00022723"/>
    </source>
</evidence>
<dbReference type="EMBL" id="CP003789">
    <property type="protein sequence ID" value="AGA65190.1"/>
    <property type="molecule type" value="Genomic_DNA"/>
</dbReference>
<dbReference type="GO" id="GO:0046872">
    <property type="term" value="F:metal ion binding"/>
    <property type="evidence" value="ECO:0007669"/>
    <property type="project" value="UniProtKB-KW"/>
</dbReference>
<evidence type="ECO:0000256" key="5">
    <source>
        <dbReference type="ARBA" id="ARBA00024029"/>
    </source>
</evidence>
<keyword evidence="4" id="KW-0862">Zinc</keyword>
<dbReference type="GO" id="GO:0016811">
    <property type="term" value="F:hydrolase activity, acting on carbon-nitrogen (but not peptide) bonds, in linear amides"/>
    <property type="evidence" value="ECO:0007669"/>
    <property type="project" value="TreeGrafter"/>
</dbReference>
<sequence>MHPSINFEDNPIDLNPVERANWIVVLPLGAYEQHGPHLPFNTDNVIVSGLLERIKIILPFELPVTFMPVESIGYSIEHMNIQGTKTFSYVEAIERWLGIAQQVRNLGIRKFVILNAHGGNSAIISIVITEARVRFSMLAAATSWTRLNIDNEGISSKEREIGIHGGEMETSLMLALKPHLVKMDLAQNFFSRQGELLEKFKYLRAYGLHPFGWMMTDLNPQGVVGNATTATPEKGEQLISHISERFIEYLKEIHIFDLKIID</sequence>
<dbReference type="GO" id="GO:0047789">
    <property type="term" value="F:creatininase activity"/>
    <property type="evidence" value="ECO:0007669"/>
    <property type="project" value="UniProtKB-EC"/>
</dbReference>
<dbReference type="EC" id="3.5.2.10" evidence="6"/>
<dbReference type="eggNOG" id="COG1402">
    <property type="taxonomic scope" value="Bacteria"/>
</dbReference>
<comment type="similarity">
    <text evidence="5">Belongs to the creatininase superfamily.</text>
</comment>
<comment type="cofactor">
    <cofactor evidence="1">
        <name>Zn(2+)</name>
        <dbReference type="ChEBI" id="CHEBI:29105"/>
    </cofactor>
</comment>
<evidence type="ECO:0000313" key="6">
    <source>
        <dbReference type="EMBL" id="AGA65190.1"/>
    </source>
</evidence>
<protein>
    <submittedName>
        <fullName evidence="6">Creatinine amidohydrolase</fullName>
        <ecNumber evidence="6">3.5.2.10</ecNumber>
    </submittedName>
</protein>
<name>L0EWG6_LIBCB</name>
<dbReference type="Gene3D" id="3.40.50.10310">
    <property type="entry name" value="Creatininase"/>
    <property type="match status" value="1"/>
</dbReference>
<dbReference type="GO" id="GO:0009231">
    <property type="term" value="P:riboflavin biosynthetic process"/>
    <property type="evidence" value="ECO:0007669"/>
    <property type="project" value="TreeGrafter"/>
</dbReference>
<dbReference type="HOGENOM" id="CLU_055029_0_0_5"/>
<dbReference type="Proteomes" id="UP000010799">
    <property type="component" value="Chromosome"/>
</dbReference>
<dbReference type="InterPro" id="IPR003785">
    <property type="entry name" value="Creatininase/forma_Hydrolase"/>
</dbReference>
<dbReference type="AlphaFoldDB" id="L0EWG6"/>
<dbReference type="PANTHER" id="PTHR35005:SF1">
    <property type="entry name" value="2-AMINO-5-FORMYLAMINO-6-RIBOSYLAMINOPYRIMIDIN-4(3H)-ONE 5'-MONOPHOSPHATE DEFORMYLASE"/>
    <property type="match status" value="1"/>
</dbReference>
<dbReference type="KEGG" id="lcc:B488_11980"/>
<evidence type="ECO:0000256" key="4">
    <source>
        <dbReference type="ARBA" id="ARBA00022833"/>
    </source>
</evidence>
<evidence type="ECO:0000256" key="1">
    <source>
        <dbReference type="ARBA" id="ARBA00001947"/>
    </source>
</evidence>
<evidence type="ECO:0000313" key="7">
    <source>
        <dbReference type="Proteomes" id="UP000010799"/>
    </source>
</evidence>
<evidence type="ECO:0000256" key="3">
    <source>
        <dbReference type="ARBA" id="ARBA00022801"/>
    </source>
</evidence>
<reference evidence="6 7" key="1">
    <citation type="journal article" date="2012" name="Stand. Genomic Sci.">
        <title>Complete genome sequence of Liberibacter crescens BT-1.</title>
        <authorList>
            <person name="Leonard M.T."/>
            <person name="Fagen J.R."/>
            <person name="Davis-Richardson A.G."/>
            <person name="Davis M.J."/>
            <person name="Triplett E.W."/>
        </authorList>
    </citation>
    <scope>NUCLEOTIDE SEQUENCE [LARGE SCALE GENOMIC DNA]</scope>
    <source>
        <strain evidence="6 7">BT-1</strain>
    </source>
</reference>
<dbReference type="SUPFAM" id="SSF102215">
    <property type="entry name" value="Creatininase"/>
    <property type="match status" value="1"/>
</dbReference>
<dbReference type="STRING" id="1215343.B488_11980"/>